<comment type="cofactor">
    <cofactor evidence="10">
        <name>Zn(2+)</name>
        <dbReference type="ChEBI" id="CHEBI:29105"/>
    </cofactor>
    <text evidence="10">Binds 1 zinc ion per subunit.</text>
</comment>
<evidence type="ECO:0000256" key="5">
    <source>
        <dbReference type="ARBA" id="ARBA00022801"/>
    </source>
</evidence>
<evidence type="ECO:0000313" key="15">
    <source>
        <dbReference type="Proteomes" id="UP000004816"/>
    </source>
</evidence>
<dbReference type="Proteomes" id="UP000004816">
    <property type="component" value="Unassembled WGS sequence"/>
</dbReference>
<keyword evidence="9 12" id="KW-0472">Membrane</keyword>
<feature type="transmembrane region" description="Helical" evidence="12">
    <location>
        <begin position="47"/>
        <end position="73"/>
    </location>
</feature>
<dbReference type="InterPro" id="IPR050083">
    <property type="entry name" value="HtpX_protease"/>
</dbReference>
<feature type="compositionally biased region" description="Low complexity" evidence="11">
    <location>
        <begin position="360"/>
        <end position="377"/>
    </location>
</feature>
<dbReference type="Gene3D" id="3.30.2010.10">
    <property type="entry name" value="Metalloproteases ('zincins'), catalytic domain"/>
    <property type="match status" value="1"/>
</dbReference>
<dbReference type="GO" id="GO:0046872">
    <property type="term" value="F:metal ion binding"/>
    <property type="evidence" value="ECO:0007669"/>
    <property type="project" value="UniProtKB-KW"/>
</dbReference>
<evidence type="ECO:0000256" key="2">
    <source>
        <dbReference type="ARBA" id="ARBA00022670"/>
    </source>
</evidence>
<keyword evidence="3 12" id="KW-0812">Transmembrane</keyword>
<evidence type="ECO:0000256" key="9">
    <source>
        <dbReference type="ARBA" id="ARBA00023136"/>
    </source>
</evidence>
<comment type="caution">
    <text evidence="14">The sequence shown here is derived from an EMBL/GenBank/DDBJ whole genome shotgun (WGS) entry which is preliminary data.</text>
</comment>
<proteinExistence type="inferred from homology"/>
<protein>
    <recommendedName>
        <fullName evidence="13">Peptidase M48 domain-containing protein</fullName>
    </recommendedName>
</protein>
<feature type="domain" description="Peptidase M48" evidence="13">
    <location>
        <begin position="142"/>
        <end position="234"/>
    </location>
</feature>
<evidence type="ECO:0000256" key="6">
    <source>
        <dbReference type="ARBA" id="ARBA00022833"/>
    </source>
</evidence>
<feature type="region of interest" description="Disordered" evidence="11">
    <location>
        <begin position="360"/>
        <end position="407"/>
    </location>
</feature>
<dbReference type="STRING" id="679197.HMPREF9336_02512"/>
<dbReference type="Pfam" id="PF01435">
    <property type="entry name" value="Peptidase_M48"/>
    <property type="match status" value="1"/>
</dbReference>
<dbReference type="OrthoDB" id="9810445at2"/>
<keyword evidence="8 10" id="KW-0482">Metalloprotease</keyword>
<name>E5XSP0_SEGRC</name>
<keyword evidence="1" id="KW-1003">Cell membrane</keyword>
<dbReference type="PANTHER" id="PTHR43221">
    <property type="entry name" value="PROTEASE HTPX"/>
    <property type="match status" value="1"/>
</dbReference>
<comment type="similarity">
    <text evidence="10">Belongs to the peptidase M48 family.</text>
</comment>
<evidence type="ECO:0000256" key="7">
    <source>
        <dbReference type="ARBA" id="ARBA00022989"/>
    </source>
</evidence>
<evidence type="ECO:0000313" key="14">
    <source>
        <dbReference type="EMBL" id="EFV12622.2"/>
    </source>
</evidence>
<evidence type="ECO:0000256" key="8">
    <source>
        <dbReference type="ARBA" id="ARBA00023049"/>
    </source>
</evidence>
<feature type="transmembrane region" description="Helical" evidence="12">
    <location>
        <begin position="103"/>
        <end position="121"/>
    </location>
</feature>
<dbReference type="RefSeq" id="WP_021030366.1">
    <property type="nucleotide sequence ID" value="NZ_KI391953.1"/>
</dbReference>
<accession>E5XSP0</accession>
<dbReference type="eggNOG" id="COG0501">
    <property type="taxonomic scope" value="Bacteria"/>
</dbReference>
<evidence type="ECO:0000259" key="13">
    <source>
        <dbReference type="Pfam" id="PF01435"/>
    </source>
</evidence>
<evidence type="ECO:0000256" key="12">
    <source>
        <dbReference type="SAM" id="Phobius"/>
    </source>
</evidence>
<dbReference type="InterPro" id="IPR001915">
    <property type="entry name" value="Peptidase_M48"/>
</dbReference>
<keyword evidence="15" id="KW-1185">Reference proteome</keyword>
<dbReference type="HOGENOM" id="CLU_038900_2_0_11"/>
<evidence type="ECO:0000256" key="3">
    <source>
        <dbReference type="ARBA" id="ARBA00022692"/>
    </source>
</evidence>
<dbReference type="GO" id="GO:0006508">
    <property type="term" value="P:proteolysis"/>
    <property type="evidence" value="ECO:0007669"/>
    <property type="project" value="UniProtKB-KW"/>
</dbReference>
<gene>
    <name evidence="14" type="ORF">HMPREF9336_02512</name>
</gene>
<sequence>MTDIPYSGGAGHLPYRAQPQAYQHPHGQHQSPPQHAKFQIPRHPGEIPLLVITILFVLGVVLLVLALAVATYVNVPDKAVVVHDPALGKDVLQIAHPKLIERLTAVLPFLLVMLAPLLLLFGRGVLWGVRRAQAVEITPTQFPQAYQMVVDAARHYGLKKIPEAYVMSGSGTINANASGHGYRRFVTVYSDLFEVGGEARDPDALAFVISHEVGHISAGHTSYWRMLVLQLSQYFPPLQMALSRSQEYTADNHGYCVRPQGAMGTMRLLAGGKYLNHQIDVDAYADRAARERGFFTWFVNFLASHPIGTWRAWALRDRSRAGKLFFAPKFTPGIIPPRSPQPVPPPAGVIPSVPLGGLPSATAAAPSESAPAQPSHAFAAQPEAVQLHRQWAPQSFPTIGGGATPPA</sequence>
<keyword evidence="4" id="KW-0479">Metal-binding</keyword>
<keyword evidence="7 12" id="KW-1133">Transmembrane helix</keyword>
<reference evidence="14 15" key="1">
    <citation type="journal article" date="2011" name="Stand. Genomic Sci.">
        <title>High quality draft genome sequence of Segniliparus rugosus CDC 945(T)= (ATCC BAA-974(T)).</title>
        <authorList>
            <person name="Earl A.M."/>
            <person name="Desjardins C.A."/>
            <person name="Fitzgerald M.G."/>
            <person name="Arachchi H.M."/>
            <person name="Zeng Q."/>
            <person name="Mehta T."/>
            <person name="Griggs A."/>
            <person name="Birren B.W."/>
            <person name="Toney N.C."/>
            <person name="Carr J."/>
            <person name="Posey J."/>
            <person name="Butler W.R."/>
        </authorList>
    </citation>
    <scope>NUCLEOTIDE SEQUENCE [LARGE SCALE GENOMIC DNA]</scope>
    <source>
        <strain evidence="15">ATCC BAA-974 / DSM 45345 / CCUG 50838 / CIP 108380 / JCM 13579 / CDC 945</strain>
    </source>
</reference>
<keyword evidence="2 10" id="KW-0645">Protease</keyword>
<evidence type="ECO:0000256" key="10">
    <source>
        <dbReference type="RuleBase" id="RU003983"/>
    </source>
</evidence>
<organism evidence="14 15">
    <name type="scientific">Segniliparus rugosus (strain ATCC BAA-974 / DSM 45345 / CCUG 50838 / CIP 108380 / JCM 13579 / CDC 945)</name>
    <dbReference type="NCBI Taxonomy" id="679197"/>
    <lineage>
        <taxon>Bacteria</taxon>
        <taxon>Bacillati</taxon>
        <taxon>Actinomycetota</taxon>
        <taxon>Actinomycetes</taxon>
        <taxon>Mycobacteriales</taxon>
        <taxon>Segniliparaceae</taxon>
        <taxon>Segniliparus</taxon>
    </lineage>
</organism>
<keyword evidence="5 10" id="KW-0378">Hydrolase</keyword>
<dbReference type="GO" id="GO:0004222">
    <property type="term" value="F:metalloendopeptidase activity"/>
    <property type="evidence" value="ECO:0007669"/>
    <property type="project" value="InterPro"/>
</dbReference>
<evidence type="ECO:0000256" key="4">
    <source>
        <dbReference type="ARBA" id="ARBA00022723"/>
    </source>
</evidence>
<dbReference type="AlphaFoldDB" id="E5XSP0"/>
<dbReference type="EMBL" id="ACZI02000002">
    <property type="protein sequence ID" value="EFV12622.2"/>
    <property type="molecule type" value="Genomic_DNA"/>
</dbReference>
<evidence type="ECO:0000256" key="1">
    <source>
        <dbReference type="ARBA" id="ARBA00022475"/>
    </source>
</evidence>
<dbReference type="PANTHER" id="PTHR43221:SF2">
    <property type="entry name" value="PROTEASE HTPX HOMOLOG"/>
    <property type="match status" value="1"/>
</dbReference>
<evidence type="ECO:0000256" key="11">
    <source>
        <dbReference type="SAM" id="MobiDB-lite"/>
    </source>
</evidence>
<dbReference type="CDD" id="cd07325">
    <property type="entry name" value="M48_Ste24p_like"/>
    <property type="match status" value="1"/>
</dbReference>
<keyword evidence="6 10" id="KW-0862">Zinc</keyword>